<reference evidence="2" key="1">
    <citation type="journal article" date="2014" name="Int. J. Syst. Evol. Microbiol.">
        <title>Complete genome sequence of Corynebacterium casei LMG S-19264T (=DSM 44701T), isolated from a smear-ripened cheese.</title>
        <authorList>
            <consortium name="US DOE Joint Genome Institute (JGI-PGF)"/>
            <person name="Walter F."/>
            <person name="Albersmeier A."/>
            <person name="Kalinowski J."/>
            <person name="Ruckert C."/>
        </authorList>
    </citation>
    <scope>NUCLEOTIDE SEQUENCE</scope>
    <source>
        <strain evidence="2">JCM 4434</strain>
    </source>
</reference>
<proteinExistence type="predicted"/>
<evidence type="ECO:0000313" key="4">
    <source>
        <dbReference type="Proteomes" id="UP000037395"/>
    </source>
</evidence>
<evidence type="ECO:0000259" key="1">
    <source>
        <dbReference type="Pfam" id="PF06722"/>
    </source>
</evidence>
<protein>
    <recommendedName>
        <fullName evidence="1">Erythromycin biosynthesis protein CIII-like C-terminal domain-containing protein</fullName>
    </recommendedName>
</protein>
<dbReference type="EMBL" id="JPRF03000021">
    <property type="protein sequence ID" value="OEV37245.1"/>
    <property type="molecule type" value="Genomic_DNA"/>
</dbReference>
<feature type="domain" description="Erythromycin biosynthesis protein CIII-like C-terminal" evidence="1">
    <location>
        <begin position="1"/>
        <end position="75"/>
    </location>
</feature>
<dbReference type="EMBL" id="BMUB01000017">
    <property type="protein sequence ID" value="GGU95923.1"/>
    <property type="molecule type" value="Genomic_DNA"/>
</dbReference>
<gene>
    <name evidence="2" type="ORF">GCM10010502_57350</name>
    <name evidence="3" type="ORF">HS99_0005440</name>
</gene>
<evidence type="ECO:0000313" key="3">
    <source>
        <dbReference type="EMBL" id="OEV37245.1"/>
    </source>
</evidence>
<reference evidence="3" key="3">
    <citation type="submission" date="2016-08" db="EMBL/GenBank/DDBJ databases">
        <title>Sequencing, Assembly and Comparative Genomics of S. aureofaciens ATCC 10762.</title>
        <authorList>
            <person name="Gradnigo J.S."/>
            <person name="Johnson N."/>
            <person name="Somerville G.A."/>
        </authorList>
    </citation>
    <scope>NUCLEOTIDE SEQUENCE [LARGE SCALE GENOMIC DNA]</scope>
    <source>
        <strain evidence="3">ATCC 10762</strain>
    </source>
</reference>
<dbReference type="Proteomes" id="UP000037395">
    <property type="component" value="Unassembled WGS sequence"/>
</dbReference>
<keyword evidence="4" id="KW-1185">Reference proteome</keyword>
<dbReference type="Pfam" id="PF06722">
    <property type="entry name" value="EryCIII-like_C"/>
    <property type="match status" value="1"/>
</dbReference>
<dbReference type="Gene3D" id="3.40.50.2000">
    <property type="entry name" value="Glycogen Phosphorylase B"/>
    <property type="match status" value="1"/>
</dbReference>
<dbReference type="Proteomes" id="UP000610124">
    <property type="component" value="Unassembled WGS sequence"/>
</dbReference>
<sequence length="97" mass="9979">MVHHGGNNSFTECLHAGVPALVLPFSSDQFAIAHDAERAAAGRCLDPNTLTPAAAGHAVAALLADRAHGTAALGVRLRPHGPARAASALLRCMPSRR</sequence>
<reference evidence="4" key="4">
    <citation type="submission" date="2016-08" db="EMBL/GenBank/DDBJ databases">
        <title>Sequencing, assembly and comparative genomics of S. aureofaciens ATCC 10762.</title>
        <authorList>
            <person name="Gradnigo J.S."/>
            <person name="Johnson N."/>
            <person name="Somerville G.A."/>
        </authorList>
    </citation>
    <scope>NUCLEOTIDE SEQUENCE [LARGE SCALE GENOMIC DNA]</scope>
    <source>
        <strain evidence="4">ATCC 10762 / DSM 40127 / CCM 3239 / JCM 4008 / LMG 5968 / NBRC 12843 / NCIMB 8234 / A-377</strain>
    </source>
</reference>
<name>A0A1E7N975_KITAU</name>
<reference evidence="3 4" key="2">
    <citation type="submission" date="2014-07" db="EMBL/GenBank/DDBJ databases">
        <authorList>
            <person name="Zhang J.E."/>
            <person name="Yang H."/>
            <person name="Guo J."/>
            <person name="Deng Z."/>
            <person name="Luo H."/>
            <person name="Luo M."/>
            <person name="Zhao B."/>
        </authorList>
    </citation>
    <scope>NUCLEOTIDE SEQUENCE [LARGE SCALE GENOMIC DNA]</scope>
    <source>
        <strain evidence="3">ATCC 10762</strain>
        <strain evidence="4">ATCC 10762 / DSM 40127 / CCM 3239 / JCM 4008 / LMG 5968 / NBRC 12843 / NCIMB 8234 / A-377</strain>
    </source>
</reference>
<dbReference type="AlphaFoldDB" id="A0A1E7N975"/>
<evidence type="ECO:0000313" key="2">
    <source>
        <dbReference type="EMBL" id="GGU95923.1"/>
    </source>
</evidence>
<accession>A0A8H9HZ85</accession>
<dbReference type="GO" id="GO:0016757">
    <property type="term" value="F:glycosyltransferase activity"/>
    <property type="evidence" value="ECO:0007669"/>
    <property type="project" value="UniProtKB-ARBA"/>
</dbReference>
<dbReference type="SUPFAM" id="SSF53756">
    <property type="entry name" value="UDP-Glycosyltransferase/glycogen phosphorylase"/>
    <property type="match status" value="1"/>
</dbReference>
<comment type="caution">
    <text evidence="3">The sequence shown here is derived from an EMBL/GenBank/DDBJ whole genome shotgun (WGS) entry which is preliminary data.</text>
</comment>
<accession>A0A1E7N975</accession>
<organism evidence="3 4">
    <name type="scientific">Kitasatospora aureofaciens</name>
    <name type="common">Streptomyces aureofaciens</name>
    <dbReference type="NCBI Taxonomy" id="1894"/>
    <lineage>
        <taxon>Bacteria</taxon>
        <taxon>Bacillati</taxon>
        <taxon>Actinomycetota</taxon>
        <taxon>Actinomycetes</taxon>
        <taxon>Kitasatosporales</taxon>
        <taxon>Streptomycetaceae</taxon>
        <taxon>Kitasatospora</taxon>
    </lineage>
</organism>
<reference evidence="2" key="5">
    <citation type="submission" date="2020-09" db="EMBL/GenBank/DDBJ databases">
        <authorList>
            <person name="Sun Q."/>
            <person name="Ohkuma M."/>
        </authorList>
    </citation>
    <scope>NUCLEOTIDE SEQUENCE</scope>
    <source>
        <strain evidence="2">JCM 4434</strain>
    </source>
</reference>
<dbReference type="InterPro" id="IPR010610">
    <property type="entry name" value="EryCIII-like_C"/>
</dbReference>